<feature type="transmembrane region" description="Helical" evidence="2">
    <location>
        <begin position="86"/>
        <end position="103"/>
    </location>
</feature>
<feature type="transmembrane region" description="Helical" evidence="2">
    <location>
        <begin position="110"/>
        <end position="127"/>
    </location>
</feature>
<evidence type="ECO:0000313" key="3">
    <source>
        <dbReference type="EMBL" id="SKC64446.1"/>
    </source>
</evidence>
<dbReference type="AlphaFoldDB" id="A0A1T5KL17"/>
<organism evidence="3 4">
    <name type="scientific">Okibacterium fritillariae</name>
    <dbReference type="NCBI Taxonomy" id="123320"/>
    <lineage>
        <taxon>Bacteria</taxon>
        <taxon>Bacillati</taxon>
        <taxon>Actinomycetota</taxon>
        <taxon>Actinomycetes</taxon>
        <taxon>Micrococcales</taxon>
        <taxon>Microbacteriaceae</taxon>
        <taxon>Okibacterium</taxon>
    </lineage>
</organism>
<keyword evidence="2" id="KW-0472">Membrane</keyword>
<feature type="region of interest" description="Disordered" evidence="1">
    <location>
        <begin position="1"/>
        <end position="55"/>
    </location>
</feature>
<feature type="compositionally biased region" description="Basic and acidic residues" evidence="1">
    <location>
        <begin position="14"/>
        <end position="32"/>
    </location>
</feature>
<keyword evidence="2" id="KW-0812">Transmembrane</keyword>
<accession>A0A1T5KL17</accession>
<feature type="transmembrane region" description="Helical" evidence="2">
    <location>
        <begin position="139"/>
        <end position="159"/>
    </location>
</feature>
<dbReference type="RefSeq" id="WP_234991177.1">
    <property type="nucleotide sequence ID" value="NZ_FUZP01000002.1"/>
</dbReference>
<protein>
    <submittedName>
        <fullName evidence="3">Uncharacterized protein</fullName>
    </submittedName>
</protein>
<dbReference type="EMBL" id="FUZP01000002">
    <property type="protein sequence ID" value="SKC64446.1"/>
    <property type="molecule type" value="Genomic_DNA"/>
</dbReference>
<feature type="compositionally biased region" description="Low complexity" evidence="1">
    <location>
        <begin position="33"/>
        <end position="44"/>
    </location>
</feature>
<evidence type="ECO:0000313" key="4">
    <source>
        <dbReference type="Proteomes" id="UP000190857"/>
    </source>
</evidence>
<gene>
    <name evidence="3" type="ORF">SAMN06309945_2371</name>
</gene>
<evidence type="ECO:0000256" key="2">
    <source>
        <dbReference type="SAM" id="Phobius"/>
    </source>
</evidence>
<name>A0A1T5KL17_9MICO</name>
<proteinExistence type="predicted"/>
<keyword evidence="4" id="KW-1185">Reference proteome</keyword>
<dbReference type="STRING" id="123320.SAMN06309945_2371"/>
<dbReference type="Proteomes" id="UP000190857">
    <property type="component" value="Unassembled WGS sequence"/>
</dbReference>
<reference evidence="3 4" key="1">
    <citation type="submission" date="2017-02" db="EMBL/GenBank/DDBJ databases">
        <authorList>
            <person name="Peterson S.W."/>
        </authorList>
    </citation>
    <scope>NUCLEOTIDE SEQUENCE [LARGE SCALE GENOMIC DNA]</scope>
    <source>
        <strain evidence="3 4">VKM Ac-2059</strain>
    </source>
</reference>
<keyword evidence="2" id="KW-1133">Transmembrane helix</keyword>
<feature type="transmembrane region" description="Helical" evidence="2">
    <location>
        <begin position="61"/>
        <end position="80"/>
    </location>
</feature>
<evidence type="ECO:0000256" key="1">
    <source>
        <dbReference type="SAM" id="MobiDB-lite"/>
    </source>
</evidence>
<sequence>MAGRTSRPAAGGGDGRKSAFQRGREAAARGDSFRSGSGGASASSGGRGRGRTPEPIPTRPALAPALVAAIALFAGVALIGNTWFVVILYVVAIFAAIMAVYAVQAGKPFWLALFVPVIVLWNPIYPLPYADWFASSEGLPWILAQPIAAVLLVLAGIFIRGERIPERD</sequence>